<dbReference type="Pfam" id="PF06170">
    <property type="entry name" value="DUF983"/>
    <property type="match status" value="1"/>
</dbReference>
<name>A0A2G1QRK9_9HYPH</name>
<dbReference type="EMBL" id="PDVP01000002">
    <property type="protein sequence ID" value="PHP68121.1"/>
    <property type="molecule type" value="Genomic_DNA"/>
</dbReference>
<keyword evidence="1" id="KW-0812">Transmembrane</keyword>
<dbReference type="RefSeq" id="WP_099304634.1">
    <property type="nucleotide sequence ID" value="NZ_PDVP01000002.1"/>
</dbReference>
<dbReference type="AlphaFoldDB" id="A0A2G1QRK9"/>
<evidence type="ECO:0000256" key="1">
    <source>
        <dbReference type="SAM" id="Phobius"/>
    </source>
</evidence>
<feature type="transmembrane region" description="Helical" evidence="1">
    <location>
        <begin position="67"/>
        <end position="87"/>
    </location>
</feature>
<accession>A0A2G1QRK9</accession>
<dbReference type="NCBIfam" id="NF004633">
    <property type="entry name" value="PRK05978.1"/>
    <property type="match status" value="1"/>
</dbReference>
<evidence type="ECO:0008006" key="4">
    <source>
        <dbReference type="Google" id="ProtNLM"/>
    </source>
</evidence>
<sequence length="147" mass="16481">MTHDIRHFGGEAHTGRPARDLGQAMWRGWRCRCPNCGEGKLFKGFTKTVDACAHCGEEIHHHRADDLPAYLVIFIVGHIVVGAFMGVERIYSLTNWQHLAIWVPLTVLMSIAILQPVKGAVIGLQWALYMHGFGGEDDKLDIHPEQD</sequence>
<keyword evidence="3" id="KW-1185">Reference proteome</keyword>
<protein>
    <recommendedName>
        <fullName evidence="4">DUF983 domain-containing protein</fullName>
    </recommendedName>
</protein>
<proteinExistence type="predicted"/>
<comment type="caution">
    <text evidence="2">The sequence shown here is derived from an EMBL/GenBank/DDBJ whole genome shotgun (WGS) entry which is preliminary data.</text>
</comment>
<feature type="transmembrane region" description="Helical" evidence="1">
    <location>
        <begin position="99"/>
        <end position="117"/>
    </location>
</feature>
<dbReference type="OrthoDB" id="9799456at2"/>
<evidence type="ECO:0000313" key="2">
    <source>
        <dbReference type="EMBL" id="PHP68121.1"/>
    </source>
</evidence>
<reference evidence="2 3" key="1">
    <citation type="submission" date="2017-10" db="EMBL/GenBank/DDBJ databases">
        <title>Sedimentibacterium mangrovi gen. nov., sp. nov., a novel member of family Phyllobacteriacea isolated from mangrove sediment.</title>
        <authorList>
            <person name="Liao H."/>
            <person name="Tian Y."/>
        </authorList>
    </citation>
    <scope>NUCLEOTIDE SEQUENCE [LARGE SCALE GENOMIC DNA]</scope>
    <source>
        <strain evidence="2 3">X9-2-2</strain>
    </source>
</reference>
<keyword evidence="1" id="KW-1133">Transmembrane helix</keyword>
<keyword evidence="1" id="KW-0472">Membrane</keyword>
<gene>
    <name evidence="2" type="ORF">CSC94_05540</name>
</gene>
<evidence type="ECO:0000313" key="3">
    <source>
        <dbReference type="Proteomes" id="UP000221168"/>
    </source>
</evidence>
<dbReference type="Proteomes" id="UP000221168">
    <property type="component" value="Unassembled WGS sequence"/>
</dbReference>
<dbReference type="InterPro" id="IPR009325">
    <property type="entry name" value="DUF983"/>
</dbReference>
<organism evidence="2 3">
    <name type="scientific">Zhengella mangrovi</name>
    <dbReference type="NCBI Taxonomy" id="1982044"/>
    <lineage>
        <taxon>Bacteria</taxon>
        <taxon>Pseudomonadati</taxon>
        <taxon>Pseudomonadota</taxon>
        <taxon>Alphaproteobacteria</taxon>
        <taxon>Hyphomicrobiales</taxon>
        <taxon>Notoacmeibacteraceae</taxon>
        <taxon>Zhengella</taxon>
    </lineage>
</organism>